<evidence type="ECO:0000313" key="2">
    <source>
        <dbReference type="EMBL" id="SFP17829.1"/>
    </source>
</evidence>
<dbReference type="STRING" id="1884432.SAMN05518683_10329"/>
<accession>A0A1I5N7K2</accession>
<dbReference type="EMBL" id="FOXD01000003">
    <property type="protein sequence ID" value="SFP17829.1"/>
    <property type="molecule type" value="Genomic_DNA"/>
</dbReference>
<feature type="region of interest" description="Disordered" evidence="1">
    <location>
        <begin position="37"/>
        <end position="57"/>
    </location>
</feature>
<reference evidence="3" key="1">
    <citation type="submission" date="2016-10" db="EMBL/GenBank/DDBJ databases">
        <authorList>
            <person name="Varghese N."/>
            <person name="Submissions S."/>
        </authorList>
    </citation>
    <scope>NUCLEOTIDE SEQUENCE [LARGE SCALE GENOMIC DNA]</scope>
    <source>
        <strain evidence="3">S7</strain>
    </source>
</reference>
<evidence type="ECO:0000256" key="1">
    <source>
        <dbReference type="SAM" id="MobiDB-lite"/>
    </source>
</evidence>
<dbReference type="RefSeq" id="WP_170840930.1">
    <property type="nucleotide sequence ID" value="NZ_FOXD01000003.1"/>
</dbReference>
<name>A0A1I5N7K2_9BACI</name>
<keyword evidence="3" id="KW-1185">Reference proteome</keyword>
<proteinExistence type="predicted"/>
<dbReference type="AlphaFoldDB" id="A0A1I5N7K2"/>
<sequence>MLQSAIYLRGRNTPPELWEQRKAQLMEIYRENERLLSDMERNGQTSPGTILRQTAEV</sequence>
<dbReference type="Proteomes" id="UP000198892">
    <property type="component" value="Unassembled WGS sequence"/>
</dbReference>
<feature type="compositionally biased region" description="Polar residues" evidence="1">
    <location>
        <begin position="42"/>
        <end position="57"/>
    </location>
</feature>
<gene>
    <name evidence="2" type="ORF">SAMN05518683_10329</name>
</gene>
<evidence type="ECO:0000313" key="3">
    <source>
        <dbReference type="Proteomes" id="UP000198892"/>
    </source>
</evidence>
<organism evidence="2 3">
    <name type="scientific">Salibacterium halotolerans</name>
    <dbReference type="NCBI Taxonomy" id="1884432"/>
    <lineage>
        <taxon>Bacteria</taxon>
        <taxon>Bacillati</taxon>
        <taxon>Bacillota</taxon>
        <taxon>Bacilli</taxon>
        <taxon>Bacillales</taxon>
        <taxon>Bacillaceae</taxon>
    </lineage>
</organism>
<protein>
    <submittedName>
        <fullName evidence="2">Uncharacterized protein</fullName>
    </submittedName>
</protein>